<proteinExistence type="predicted"/>
<evidence type="ECO:0000256" key="3">
    <source>
        <dbReference type="ARBA" id="ARBA00023163"/>
    </source>
</evidence>
<evidence type="ECO:0000313" key="7">
    <source>
        <dbReference type="Proteomes" id="UP001597114"/>
    </source>
</evidence>
<dbReference type="PANTHER" id="PTHR30055:SF151">
    <property type="entry name" value="TRANSCRIPTIONAL REGULATORY PROTEIN"/>
    <property type="match status" value="1"/>
</dbReference>
<dbReference type="SUPFAM" id="SSF48498">
    <property type="entry name" value="Tetracyclin repressor-like, C-terminal domain"/>
    <property type="match status" value="1"/>
</dbReference>
<keyword evidence="7" id="KW-1185">Reference proteome</keyword>
<evidence type="ECO:0000259" key="5">
    <source>
        <dbReference type="PROSITE" id="PS50977"/>
    </source>
</evidence>
<dbReference type="InterPro" id="IPR036271">
    <property type="entry name" value="Tet_transcr_reg_TetR-rel_C_sf"/>
</dbReference>
<dbReference type="InterPro" id="IPR009057">
    <property type="entry name" value="Homeodomain-like_sf"/>
</dbReference>
<dbReference type="PANTHER" id="PTHR30055">
    <property type="entry name" value="HTH-TYPE TRANSCRIPTIONAL REGULATOR RUTR"/>
    <property type="match status" value="1"/>
</dbReference>
<dbReference type="InterPro" id="IPR001647">
    <property type="entry name" value="HTH_TetR"/>
</dbReference>
<dbReference type="InterPro" id="IPR004111">
    <property type="entry name" value="Repressor_TetR_C"/>
</dbReference>
<name>A0ABW4ESP9_9PSEU</name>
<dbReference type="SUPFAM" id="SSF46689">
    <property type="entry name" value="Homeodomain-like"/>
    <property type="match status" value="1"/>
</dbReference>
<keyword evidence="1" id="KW-0805">Transcription regulation</keyword>
<comment type="caution">
    <text evidence="6">The sequence shown here is derived from an EMBL/GenBank/DDBJ whole genome shotgun (WGS) entry which is preliminary data.</text>
</comment>
<feature type="DNA-binding region" description="H-T-H motif" evidence="4">
    <location>
        <begin position="54"/>
        <end position="73"/>
    </location>
</feature>
<dbReference type="PROSITE" id="PS50977">
    <property type="entry name" value="HTH_TETR_2"/>
    <property type="match status" value="1"/>
</dbReference>
<gene>
    <name evidence="6" type="ORF">ACFSJD_13135</name>
</gene>
<reference evidence="7" key="1">
    <citation type="journal article" date="2019" name="Int. J. Syst. Evol. Microbiol.">
        <title>The Global Catalogue of Microorganisms (GCM) 10K type strain sequencing project: providing services to taxonomists for standard genome sequencing and annotation.</title>
        <authorList>
            <consortium name="The Broad Institute Genomics Platform"/>
            <consortium name="The Broad Institute Genome Sequencing Center for Infectious Disease"/>
            <person name="Wu L."/>
            <person name="Ma J."/>
        </authorList>
    </citation>
    <scope>NUCLEOTIDE SEQUENCE [LARGE SCALE GENOMIC DNA]</scope>
    <source>
        <strain evidence="7">CCM 7043</strain>
    </source>
</reference>
<evidence type="ECO:0000256" key="4">
    <source>
        <dbReference type="PROSITE-ProRule" id="PRU00335"/>
    </source>
</evidence>
<protein>
    <submittedName>
        <fullName evidence="6">TetR/AcrR family transcriptional regulator</fullName>
    </submittedName>
</protein>
<accession>A0ABW4ESP9</accession>
<dbReference type="EMBL" id="JBHUCO010000012">
    <property type="protein sequence ID" value="MFD1518436.1"/>
    <property type="molecule type" value="Genomic_DNA"/>
</dbReference>
<dbReference type="Pfam" id="PF02909">
    <property type="entry name" value="TetR_C_1"/>
    <property type="match status" value="1"/>
</dbReference>
<evidence type="ECO:0000256" key="2">
    <source>
        <dbReference type="ARBA" id="ARBA00023125"/>
    </source>
</evidence>
<feature type="domain" description="HTH tetR-type" evidence="5">
    <location>
        <begin position="31"/>
        <end position="91"/>
    </location>
</feature>
<sequence length="246" mass="26297">MAVGDEAGDHAEALALLWERRPQPRRGPRPALSLEAIARAGIEIADADGIPAVTMQRVAEALGFTKMSLYRYVPGKVELVALMTDTALGEPVRLDSVAGGWRPSLYEWATCMFDRFWRHPWALETTVGARPMGPNEISWLEQAVAALSGTGLDGGEILDVAVTLVGHVRTIAQQGAAMASESPERALDSAFGALLSGREERFPALAAALDSARRNGSRDQALDFGLNRILDGVELLIATRTGSHGA</sequence>
<dbReference type="RefSeq" id="WP_344720714.1">
    <property type="nucleotide sequence ID" value="NZ_BAAAUS010000006.1"/>
</dbReference>
<dbReference type="Proteomes" id="UP001597114">
    <property type="component" value="Unassembled WGS sequence"/>
</dbReference>
<dbReference type="Gene3D" id="1.10.357.10">
    <property type="entry name" value="Tetracycline Repressor, domain 2"/>
    <property type="match status" value="1"/>
</dbReference>
<evidence type="ECO:0000256" key="1">
    <source>
        <dbReference type="ARBA" id="ARBA00023015"/>
    </source>
</evidence>
<keyword evidence="2 4" id="KW-0238">DNA-binding</keyword>
<organism evidence="6 7">
    <name type="scientific">Pseudonocardia yunnanensis</name>
    <dbReference type="NCBI Taxonomy" id="58107"/>
    <lineage>
        <taxon>Bacteria</taxon>
        <taxon>Bacillati</taxon>
        <taxon>Actinomycetota</taxon>
        <taxon>Actinomycetes</taxon>
        <taxon>Pseudonocardiales</taxon>
        <taxon>Pseudonocardiaceae</taxon>
        <taxon>Pseudonocardia</taxon>
    </lineage>
</organism>
<evidence type="ECO:0000313" key="6">
    <source>
        <dbReference type="EMBL" id="MFD1518436.1"/>
    </source>
</evidence>
<dbReference type="Pfam" id="PF00440">
    <property type="entry name" value="TetR_N"/>
    <property type="match status" value="1"/>
</dbReference>
<keyword evidence="3" id="KW-0804">Transcription</keyword>
<dbReference type="InterPro" id="IPR050109">
    <property type="entry name" value="HTH-type_TetR-like_transc_reg"/>
</dbReference>